<name>A0AAW9DQM4_ACIAO</name>
<evidence type="ECO:0000313" key="3">
    <source>
        <dbReference type="Proteomes" id="UP001279553"/>
    </source>
</evidence>
<keyword evidence="3" id="KW-1185">Reference proteome</keyword>
<accession>A0AAW9DQM4</accession>
<dbReference type="InterPro" id="IPR038740">
    <property type="entry name" value="BioF2-like_GNAT_dom"/>
</dbReference>
<protein>
    <submittedName>
        <fullName evidence="2">GNAT family N-acetyltransferase</fullName>
        <ecNumber evidence="2">2.3.1.-</ecNumber>
    </submittedName>
</protein>
<evidence type="ECO:0000313" key="2">
    <source>
        <dbReference type="EMBL" id="MDX5931359.1"/>
    </source>
</evidence>
<keyword evidence="2" id="KW-0808">Transferase</keyword>
<dbReference type="Proteomes" id="UP001279553">
    <property type="component" value="Unassembled WGS sequence"/>
</dbReference>
<organism evidence="2 3">
    <name type="scientific">Acidiphilium acidophilum</name>
    <name type="common">Thiobacillus acidophilus</name>
    <dbReference type="NCBI Taxonomy" id="76588"/>
    <lineage>
        <taxon>Bacteria</taxon>
        <taxon>Pseudomonadati</taxon>
        <taxon>Pseudomonadota</taxon>
        <taxon>Alphaproteobacteria</taxon>
        <taxon>Acetobacterales</taxon>
        <taxon>Acidocellaceae</taxon>
        <taxon>Acidiphilium</taxon>
    </lineage>
</organism>
<dbReference type="SUPFAM" id="SSF55729">
    <property type="entry name" value="Acyl-CoA N-acyltransferases (Nat)"/>
    <property type="match status" value="1"/>
</dbReference>
<dbReference type="RefSeq" id="WP_319614276.1">
    <property type="nucleotide sequence ID" value="NZ_JAWXYB010000018.1"/>
</dbReference>
<evidence type="ECO:0000259" key="1">
    <source>
        <dbReference type="Pfam" id="PF13480"/>
    </source>
</evidence>
<gene>
    <name evidence="2" type="ORF">SIL87_11330</name>
</gene>
<dbReference type="InterPro" id="IPR016181">
    <property type="entry name" value="Acyl_CoA_acyltransferase"/>
</dbReference>
<dbReference type="Pfam" id="PF13480">
    <property type="entry name" value="Acetyltransf_6"/>
    <property type="match status" value="1"/>
</dbReference>
<feature type="domain" description="BioF2-like acetyltransferase" evidence="1">
    <location>
        <begin position="167"/>
        <end position="303"/>
    </location>
</feature>
<dbReference type="EMBL" id="JAWXYB010000018">
    <property type="protein sequence ID" value="MDX5931359.1"/>
    <property type="molecule type" value="Genomic_DNA"/>
</dbReference>
<dbReference type="EC" id="2.3.1.-" evidence="2"/>
<sequence length="346" mass="37620">MVIEDDTRVLPWSALDEPSIARFADPARDLFASHLWFDTLARAATPHGVAAGCVVIGDHTALVPVWCVGSGGGLVVQAGQSSPYSLEFAPIIAGDPFRAGRCFAGLARRRGVVRLDALDERNPAIAPFLAGCRTGGLRVQRFAHFGDWSAPVETDDFDRWLATRPGSLRSTITRKLKRARSTARFHLFGADDLEVGLAAFEQVYAKSWKQPEPFPLFNITCMRALAGAGLLRLAVLTGPSGPIAAQYWAVSGGRAMLLKLAHDEAHAALSPGTVLTAQMLDAILARDRPSLLNFGRGDDAYKRLWVDQRHERYGVMLINPRHPRGLAAMATAAAGAVRRRLRQGRR</sequence>
<comment type="caution">
    <text evidence="2">The sequence shown here is derived from an EMBL/GenBank/DDBJ whole genome shotgun (WGS) entry which is preliminary data.</text>
</comment>
<reference evidence="2 3" key="1">
    <citation type="submission" date="2023-11" db="EMBL/GenBank/DDBJ databases">
        <title>MicrobeMod: A computational toolkit for identifying prokaryotic methylation and restriction-modification with nanopore sequencing.</title>
        <authorList>
            <person name="Crits-Christoph A."/>
            <person name="Kang S.C."/>
            <person name="Lee H."/>
            <person name="Ostrov N."/>
        </authorList>
    </citation>
    <scope>NUCLEOTIDE SEQUENCE [LARGE SCALE GENOMIC DNA]</scope>
    <source>
        <strain evidence="2 3">DSMZ 700</strain>
    </source>
</reference>
<dbReference type="AlphaFoldDB" id="A0AAW9DQM4"/>
<proteinExistence type="predicted"/>
<keyword evidence="2" id="KW-0012">Acyltransferase</keyword>
<dbReference type="GO" id="GO:0016746">
    <property type="term" value="F:acyltransferase activity"/>
    <property type="evidence" value="ECO:0007669"/>
    <property type="project" value="UniProtKB-KW"/>
</dbReference>